<comment type="caution">
    <text evidence="2">The sequence shown here is derived from an EMBL/GenBank/DDBJ whole genome shotgun (WGS) entry which is preliminary data.</text>
</comment>
<evidence type="ECO:0000313" key="2">
    <source>
        <dbReference type="EMBL" id="PIZ27441.1"/>
    </source>
</evidence>
<dbReference type="PANTHER" id="PTHR36181">
    <property type="entry name" value="INTRON-ENCODED ENDONUCLEASE AI3-RELATED"/>
    <property type="match status" value="1"/>
</dbReference>
<reference evidence="3" key="1">
    <citation type="submission" date="2017-09" db="EMBL/GenBank/DDBJ databases">
        <title>Depth-based differentiation of microbial function through sediment-hosted aquifers and enrichment of novel symbionts in the deep terrestrial subsurface.</title>
        <authorList>
            <person name="Probst A.J."/>
            <person name="Ladd B."/>
            <person name="Jarett J.K."/>
            <person name="Geller-Mcgrath D.E."/>
            <person name="Sieber C.M.K."/>
            <person name="Emerson J.B."/>
            <person name="Anantharaman K."/>
            <person name="Thomas B.C."/>
            <person name="Malmstrom R."/>
            <person name="Stieglmeier M."/>
            <person name="Klingl A."/>
            <person name="Woyke T."/>
            <person name="Ryan C.M."/>
            <person name="Banfield J.F."/>
        </authorList>
    </citation>
    <scope>NUCLEOTIDE SEQUENCE [LARGE SCALE GENOMIC DNA]</scope>
</reference>
<dbReference type="Gene3D" id="3.10.28.10">
    <property type="entry name" value="Homing endonucleases"/>
    <property type="match status" value="1"/>
</dbReference>
<evidence type="ECO:0000259" key="1">
    <source>
        <dbReference type="Pfam" id="PF00961"/>
    </source>
</evidence>
<dbReference type="GO" id="GO:0004519">
    <property type="term" value="F:endonuclease activity"/>
    <property type="evidence" value="ECO:0007669"/>
    <property type="project" value="InterPro"/>
</dbReference>
<dbReference type="InterPro" id="IPR004860">
    <property type="entry name" value="LAGLIDADG_dom"/>
</dbReference>
<organism evidence="2 3">
    <name type="scientific">Candidatus Berkelbacteria bacterium CG_4_10_14_0_8_um_filter_42_34</name>
    <dbReference type="NCBI Taxonomy" id="1974502"/>
    <lineage>
        <taxon>Bacteria</taxon>
        <taxon>Candidatus Berkelbacteria</taxon>
    </lineage>
</organism>
<dbReference type="SUPFAM" id="SSF55608">
    <property type="entry name" value="Homing endonucleases"/>
    <property type="match status" value="1"/>
</dbReference>
<proteinExistence type="predicted"/>
<protein>
    <recommendedName>
        <fullName evidence="1">Homing endonuclease LAGLIDADG domain-containing protein</fullName>
    </recommendedName>
</protein>
<feature type="domain" description="Homing endonuclease LAGLIDADG" evidence="1">
    <location>
        <begin position="12"/>
        <end position="101"/>
    </location>
</feature>
<dbReference type="EMBL" id="PFMY01000115">
    <property type="protein sequence ID" value="PIZ27441.1"/>
    <property type="molecule type" value="Genomic_DNA"/>
</dbReference>
<name>A0A2M7SW88_9BACT</name>
<gene>
    <name evidence="2" type="ORF">COY45_02450</name>
</gene>
<sequence length="161" mass="19349">MPKISEKKKAYIAGFLDGDGCVMYQLIRRKDYRYGFEIRASIVFYQKSQNYKHLERLKNLLKAGYLRNRKDGMTEYTIVGLKPAIEILKLLEPYCMLKKEHIKTAKRINRLLEGQFNLRKFVKASELVDRFKFLNYSKKRKNTSEKLKNYLKRHKLYPRND</sequence>
<dbReference type="PANTHER" id="PTHR36181:SF2">
    <property type="entry name" value="INTRON-ENCODED ENDONUCLEASE AI3-RELATED"/>
    <property type="match status" value="1"/>
</dbReference>
<dbReference type="InterPro" id="IPR027434">
    <property type="entry name" value="Homing_endonucl"/>
</dbReference>
<evidence type="ECO:0000313" key="3">
    <source>
        <dbReference type="Proteomes" id="UP000231332"/>
    </source>
</evidence>
<dbReference type="Proteomes" id="UP000231332">
    <property type="component" value="Unassembled WGS sequence"/>
</dbReference>
<dbReference type="InterPro" id="IPR051289">
    <property type="entry name" value="LAGLIDADG_Endonuclease"/>
</dbReference>
<dbReference type="Pfam" id="PF00961">
    <property type="entry name" value="LAGLIDADG_1"/>
    <property type="match status" value="1"/>
</dbReference>
<accession>A0A2M7SW88</accession>
<dbReference type="AlphaFoldDB" id="A0A2M7SW88"/>